<keyword evidence="10" id="KW-0548">Nucleotidyltransferase</keyword>
<feature type="transmembrane region" description="Helical" evidence="6">
    <location>
        <begin position="201"/>
        <end position="219"/>
    </location>
</feature>
<dbReference type="CDD" id="cd00130">
    <property type="entry name" value="PAS"/>
    <property type="match status" value="1"/>
</dbReference>
<feature type="transmembrane region" description="Helical" evidence="6">
    <location>
        <begin position="29"/>
        <end position="50"/>
    </location>
</feature>
<dbReference type="InterPro" id="IPR013655">
    <property type="entry name" value="PAS_fold_3"/>
</dbReference>
<dbReference type="SMART" id="SM00267">
    <property type="entry name" value="GGDEF"/>
    <property type="match status" value="1"/>
</dbReference>
<dbReference type="PROSITE" id="PS50113">
    <property type="entry name" value="PAC"/>
    <property type="match status" value="1"/>
</dbReference>
<dbReference type="SUPFAM" id="SSF55785">
    <property type="entry name" value="PYP-like sensor domain (PAS domain)"/>
    <property type="match status" value="1"/>
</dbReference>
<dbReference type="InterPro" id="IPR007895">
    <property type="entry name" value="MASE1"/>
</dbReference>
<accession>A0ABW4K8F8</accession>
<dbReference type="InterPro" id="IPR000700">
    <property type="entry name" value="PAS-assoc_C"/>
</dbReference>
<comment type="subcellular location">
    <subcellularLocation>
        <location evidence="1">Cell membrane</location>
        <topology evidence="1">Multi-pass membrane protein</topology>
    </subcellularLocation>
</comment>
<dbReference type="NCBIfam" id="TIGR00254">
    <property type="entry name" value="GGDEF"/>
    <property type="match status" value="1"/>
</dbReference>
<gene>
    <name evidence="10" type="ORF">ACFSCV_04910</name>
</gene>
<keyword evidence="11" id="KW-1185">Reference proteome</keyword>
<dbReference type="Pfam" id="PF05231">
    <property type="entry name" value="MASE1"/>
    <property type="match status" value="1"/>
</dbReference>
<dbReference type="Pfam" id="PF08447">
    <property type="entry name" value="PAS_3"/>
    <property type="match status" value="1"/>
</dbReference>
<organism evidence="10 11">
    <name type="scientific">Methylopila henanensis</name>
    <dbReference type="NCBI Taxonomy" id="873516"/>
    <lineage>
        <taxon>Bacteria</taxon>
        <taxon>Pseudomonadati</taxon>
        <taxon>Pseudomonadota</taxon>
        <taxon>Alphaproteobacteria</taxon>
        <taxon>Hyphomicrobiales</taxon>
        <taxon>Methylopilaceae</taxon>
        <taxon>Methylopila</taxon>
    </lineage>
</organism>
<dbReference type="Gene3D" id="3.30.70.270">
    <property type="match status" value="1"/>
</dbReference>
<keyword evidence="3 6" id="KW-0812">Transmembrane</keyword>
<dbReference type="InterPro" id="IPR052155">
    <property type="entry name" value="Biofilm_reg_signaling"/>
</dbReference>
<feature type="transmembrane region" description="Helical" evidence="6">
    <location>
        <begin position="273"/>
        <end position="295"/>
    </location>
</feature>
<dbReference type="InterPro" id="IPR000014">
    <property type="entry name" value="PAS"/>
</dbReference>
<evidence type="ECO:0000256" key="3">
    <source>
        <dbReference type="ARBA" id="ARBA00022692"/>
    </source>
</evidence>
<comment type="caution">
    <text evidence="10">The sequence shown here is derived from an EMBL/GenBank/DDBJ whole genome shotgun (WGS) entry which is preliminary data.</text>
</comment>
<dbReference type="EC" id="2.7.7.65" evidence="10"/>
<dbReference type="CDD" id="cd01949">
    <property type="entry name" value="GGDEF"/>
    <property type="match status" value="1"/>
</dbReference>
<dbReference type="PANTHER" id="PTHR44757">
    <property type="entry name" value="DIGUANYLATE CYCLASE DGCP"/>
    <property type="match status" value="1"/>
</dbReference>
<dbReference type="InterPro" id="IPR001610">
    <property type="entry name" value="PAC"/>
</dbReference>
<proteinExistence type="predicted"/>
<keyword evidence="10" id="KW-0808">Transferase</keyword>
<evidence type="ECO:0000259" key="9">
    <source>
        <dbReference type="PROSITE" id="PS50887"/>
    </source>
</evidence>
<evidence type="ECO:0000256" key="1">
    <source>
        <dbReference type="ARBA" id="ARBA00004651"/>
    </source>
</evidence>
<evidence type="ECO:0000259" key="7">
    <source>
        <dbReference type="PROSITE" id="PS50112"/>
    </source>
</evidence>
<keyword evidence="4 6" id="KW-1133">Transmembrane helix</keyword>
<reference evidence="11" key="1">
    <citation type="journal article" date="2019" name="Int. J. Syst. Evol. Microbiol.">
        <title>The Global Catalogue of Microorganisms (GCM) 10K type strain sequencing project: providing services to taxonomists for standard genome sequencing and annotation.</title>
        <authorList>
            <consortium name="The Broad Institute Genomics Platform"/>
            <consortium name="The Broad Institute Genome Sequencing Center for Infectious Disease"/>
            <person name="Wu L."/>
            <person name="Ma J."/>
        </authorList>
    </citation>
    <scope>NUCLEOTIDE SEQUENCE [LARGE SCALE GENOMIC DNA]</scope>
    <source>
        <strain evidence="11">KCTC 23707</strain>
    </source>
</reference>
<dbReference type="EMBL" id="JBHUER010000003">
    <property type="protein sequence ID" value="MFD1702340.1"/>
    <property type="molecule type" value="Genomic_DNA"/>
</dbReference>
<name>A0ABW4K8F8_9HYPH</name>
<feature type="transmembrane region" description="Helical" evidence="6">
    <location>
        <begin position="116"/>
        <end position="141"/>
    </location>
</feature>
<dbReference type="SMART" id="SM00086">
    <property type="entry name" value="PAC"/>
    <property type="match status" value="1"/>
</dbReference>
<feature type="transmembrane region" description="Helical" evidence="6">
    <location>
        <begin position="231"/>
        <end position="261"/>
    </location>
</feature>
<dbReference type="Gene3D" id="3.30.450.20">
    <property type="entry name" value="PAS domain"/>
    <property type="match status" value="1"/>
</dbReference>
<feature type="domain" description="PAC" evidence="8">
    <location>
        <begin position="384"/>
        <end position="437"/>
    </location>
</feature>
<dbReference type="PROSITE" id="PS50112">
    <property type="entry name" value="PAS"/>
    <property type="match status" value="1"/>
</dbReference>
<dbReference type="SMART" id="SM00091">
    <property type="entry name" value="PAS"/>
    <property type="match status" value="1"/>
</dbReference>
<keyword evidence="5 6" id="KW-0472">Membrane</keyword>
<dbReference type="Proteomes" id="UP001597308">
    <property type="component" value="Unassembled WGS sequence"/>
</dbReference>
<feature type="transmembrane region" description="Helical" evidence="6">
    <location>
        <begin position="5"/>
        <end position="23"/>
    </location>
</feature>
<feature type="transmembrane region" description="Helical" evidence="6">
    <location>
        <begin position="57"/>
        <end position="74"/>
    </location>
</feature>
<feature type="transmembrane region" description="Helical" evidence="6">
    <location>
        <begin position="80"/>
        <end position="100"/>
    </location>
</feature>
<dbReference type="InterPro" id="IPR029787">
    <property type="entry name" value="Nucleotide_cyclase"/>
</dbReference>
<dbReference type="InterPro" id="IPR000160">
    <property type="entry name" value="GGDEF_dom"/>
</dbReference>
<feature type="domain" description="PAS" evidence="7">
    <location>
        <begin position="308"/>
        <end position="380"/>
    </location>
</feature>
<evidence type="ECO:0000259" key="8">
    <source>
        <dbReference type="PROSITE" id="PS50113"/>
    </source>
</evidence>
<dbReference type="PROSITE" id="PS50887">
    <property type="entry name" value="GGDEF"/>
    <property type="match status" value="1"/>
</dbReference>
<dbReference type="SUPFAM" id="SSF55073">
    <property type="entry name" value="Nucleotide cyclase"/>
    <property type="match status" value="1"/>
</dbReference>
<dbReference type="InterPro" id="IPR035965">
    <property type="entry name" value="PAS-like_dom_sf"/>
</dbReference>
<evidence type="ECO:0000313" key="10">
    <source>
        <dbReference type="EMBL" id="MFD1702340.1"/>
    </source>
</evidence>
<dbReference type="Pfam" id="PF00990">
    <property type="entry name" value="GGDEF"/>
    <property type="match status" value="1"/>
</dbReference>
<dbReference type="NCBIfam" id="TIGR00229">
    <property type="entry name" value="sensory_box"/>
    <property type="match status" value="1"/>
</dbReference>
<keyword evidence="2" id="KW-1003">Cell membrane</keyword>
<dbReference type="GO" id="GO:0052621">
    <property type="term" value="F:diguanylate cyclase activity"/>
    <property type="evidence" value="ECO:0007669"/>
    <property type="project" value="UniProtKB-EC"/>
</dbReference>
<feature type="transmembrane region" description="Helical" evidence="6">
    <location>
        <begin position="153"/>
        <end position="171"/>
    </location>
</feature>
<evidence type="ECO:0000256" key="5">
    <source>
        <dbReference type="ARBA" id="ARBA00023136"/>
    </source>
</evidence>
<evidence type="ECO:0000256" key="4">
    <source>
        <dbReference type="ARBA" id="ARBA00022989"/>
    </source>
</evidence>
<evidence type="ECO:0000256" key="6">
    <source>
        <dbReference type="SAM" id="Phobius"/>
    </source>
</evidence>
<evidence type="ECO:0000256" key="2">
    <source>
        <dbReference type="ARBA" id="ARBA00022475"/>
    </source>
</evidence>
<feature type="domain" description="GGDEF" evidence="9">
    <location>
        <begin position="469"/>
        <end position="601"/>
    </location>
</feature>
<dbReference type="PANTHER" id="PTHR44757:SF2">
    <property type="entry name" value="BIOFILM ARCHITECTURE MAINTENANCE PROTEIN MBAA"/>
    <property type="match status" value="1"/>
</dbReference>
<dbReference type="RefSeq" id="WP_378797571.1">
    <property type="nucleotide sequence ID" value="NZ_JBHUER010000003.1"/>
</dbReference>
<dbReference type="InterPro" id="IPR043128">
    <property type="entry name" value="Rev_trsase/Diguanyl_cyclase"/>
</dbReference>
<sequence>MKHRLPRIVVFALVYGVVAYLTMRFGRAAGVSAVIWPAGALAIGMMVAFAHRSAAEMASAVAIVAVVNAVGHLVVGDPVWVSLTLGVANGVALAAALWMFEQAGVSRDQPTRIRSVIALFVIAAFSTLPGAAIGGVTIAVWRGEPPTPFVLSWWLTHFVSLLILVPPFLFWRDRERRAAAREAAAATPEGRSLRQRRGVEIVLAAAALTVAGLLVPLTGEMVLLELSATVLLWFALRFGMLVTALSIAIYSACVVASALIGVWPGAEGRVAEILLPLQATLALTTLPSLIVAAIMSQRERARRQLDTDARRLAYALEGANDGLWDWDLRTGKTFFSARYHRMLGFEPDACPPGRLSWAQLVHPDDMPHVTRAFEDHVAGRTPFYENEMRFKRRDGRWIWVLDRGKVVERDAGGAPVRAVGTLTDISERKELERALEHLATHDTLTGLANRGAFERGMVRAAARLDRQGGRVGVLLIDLDHFKSVNDTYGHPAGDALLLATGVRLRGAARTDDLVARLGGDEFAVVATGQSAAEFDALAARLCETLAAPVTGDGFTVTPSVSIGVAVATSGSQVGDQLVQRADRALYAAKSAGRGTWRFFGGASNVA</sequence>
<protein>
    <submittedName>
        <fullName evidence="10">Diguanylate cyclase domain-containing protein</fullName>
        <ecNumber evidence="10">2.7.7.65</ecNumber>
    </submittedName>
</protein>
<evidence type="ECO:0000313" key="11">
    <source>
        <dbReference type="Proteomes" id="UP001597308"/>
    </source>
</evidence>